<organism evidence="2 3">
    <name type="scientific">Candidatus Argoarchaeum ethanivorans</name>
    <dbReference type="NCBI Taxonomy" id="2608793"/>
    <lineage>
        <taxon>Archaea</taxon>
        <taxon>Methanobacteriati</taxon>
        <taxon>Methanobacteriota</taxon>
        <taxon>Stenosarchaea group</taxon>
        <taxon>Methanomicrobia</taxon>
        <taxon>Methanosarcinales</taxon>
        <taxon>Methanosarcinales incertae sedis</taxon>
        <taxon>GOM Arc I cluster</taxon>
        <taxon>Candidatus Argoarchaeum</taxon>
    </lineage>
</organism>
<dbReference type="InterPro" id="IPR002372">
    <property type="entry name" value="PQQ_rpt_dom"/>
</dbReference>
<dbReference type="SUPFAM" id="SSF50998">
    <property type="entry name" value="Quinoprotein alcohol dehydrogenase-like"/>
    <property type="match status" value="1"/>
</dbReference>
<dbReference type="AlphaFoldDB" id="A0A8B3S1G2"/>
<dbReference type="Gene3D" id="1.10.1330.10">
    <property type="entry name" value="Dockerin domain"/>
    <property type="match status" value="1"/>
</dbReference>
<sequence length="458" mass="48583">MIRCCWRNIRVLILVITIVLISAIAAIASASNWPQFQYDVANTGNSTANAPDTNHIKWITEDIGAVTGSQAMIVDDRVFVYANTKVYALNKTTGTTIWNRSIPGDTQNYDSWASPAYNNSMLFVSGGYNLTKINATTGVMIQEIAFPDGGYSCNGGPTVANGMVFAGSGGSKYYAFDESDMNTVVWNYTVPEGNAVSTPTVADGKVIVGARSPWGIATSNLSCLHEATGVLAWATPTQLTGAIGGSVSIDASNDRVYVATYVDYGGDTGRIYAINFTTGAIVWSQSITYTDSTPAISCEYIYVSGSVNAPGVTYCFNQTGVQQWTVPHGSWTVSPTIADDKFFTGDVAPYGGNGLYVFNATTGAPIWSYPHGGSSPSVVEEDNGDDMVVSIGNDGRVYAFSDRIITGDANRNGEITAEDASTVLQMAVGSIPPNDEADMNCDGRVTSLDALLILQTTT</sequence>
<gene>
    <name evidence="2" type="ORF">AEth_01812</name>
</gene>
<protein>
    <recommendedName>
        <fullName evidence="1">Dockerin domain-containing protein</fullName>
    </recommendedName>
</protein>
<dbReference type="SMART" id="SM00564">
    <property type="entry name" value="PQQ"/>
    <property type="match status" value="6"/>
</dbReference>
<dbReference type="Gene3D" id="2.40.128.630">
    <property type="match status" value="2"/>
</dbReference>
<dbReference type="InterPro" id="IPR016134">
    <property type="entry name" value="Dockerin_dom"/>
</dbReference>
<dbReference type="GO" id="GO:0004553">
    <property type="term" value="F:hydrolase activity, hydrolyzing O-glycosyl compounds"/>
    <property type="evidence" value="ECO:0007669"/>
    <property type="project" value="InterPro"/>
</dbReference>
<reference evidence="3" key="1">
    <citation type="submission" date="2019-01" db="EMBL/GenBank/DDBJ databases">
        <title>Anaerobic oxidation of ethane by archaea from a marine hydrocarbon seep.</title>
        <authorList>
            <person name="Musat F."/>
        </authorList>
    </citation>
    <scope>NUCLEOTIDE SEQUENCE [LARGE SCALE GENOMIC DNA]</scope>
</reference>
<feature type="domain" description="Dockerin" evidence="1">
    <location>
        <begin position="402"/>
        <end position="458"/>
    </location>
</feature>
<dbReference type="PANTHER" id="PTHR34512:SF30">
    <property type="entry name" value="OUTER MEMBRANE PROTEIN ASSEMBLY FACTOR BAMB"/>
    <property type="match status" value="1"/>
</dbReference>
<comment type="caution">
    <text evidence="2">The sequence shown here is derived from an EMBL/GenBank/DDBJ whole genome shotgun (WGS) entry which is preliminary data.</text>
</comment>
<dbReference type="Pfam" id="PF13360">
    <property type="entry name" value="PQQ_2"/>
    <property type="match status" value="3"/>
</dbReference>
<dbReference type="Gene3D" id="2.40.10.480">
    <property type="match status" value="2"/>
</dbReference>
<dbReference type="EMBL" id="RPGO01000035">
    <property type="protein sequence ID" value="RZB28810.1"/>
    <property type="molecule type" value="Genomic_DNA"/>
</dbReference>
<dbReference type="SUPFAM" id="SSF63446">
    <property type="entry name" value="Type I dockerin domain"/>
    <property type="match status" value="1"/>
</dbReference>
<evidence type="ECO:0000313" key="3">
    <source>
        <dbReference type="Proteomes" id="UP000291831"/>
    </source>
</evidence>
<evidence type="ECO:0000259" key="1">
    <source>
        <dbReference type="PROSITE" id="PS51766"/>
    </source>
</evidence>
<dbReference type="PANTHER" id="PTHR34512">
    <property type="entry name" value="CELL SURFACE PROTEIN"/>
    <property type="match status" value="1"/>
</dbReference>
<proteinExistence type="predicted"/>
<dbReference type="Pfam" id="PF00404">
    <property type="entry name" value="Dockerin_1"/>
    <property type="match status" value="1"/>
</dbReference>
<accession>A0A8B3S1G2</accession>
<dbReference type="CDD" id="cd14256">
    <property type="entry name" value="Dockerin_I"/>
    <property type="match status" value="1"/>
</dbReference>
<evidence type="ECO:0000313" key="2">
    <source>
        <dbReference type="EMBL" id="RZB28810.1"/>
    </source>
</evidence>
<dbReference type="GO" id="GO:0000272">
    <property type="term" value="P:polysaccharide catabolic process"/>
    <property type="evidence" value="ECO:0007669"/>
    <property type="project" value="InterPro"/>
</dbReference>
<dbReference type="InterPro" id="IPR011047">
    <property type="entry name" value="Quinoprotein_ADH-like_sf"/>
</dbReference>
<dbReference type="InterPro" id="IPR018391">
    <property type="entry name" value="PQQ_b-propeller_rpt"/>
</dbReference>
<dbReference type="InterPro" id="IPR036439">
    <property type="entry name" value="Dockerin_dom_sf"/>
</dbReference>
<dbReference type="InterPro" id="IPR002105">
    <property type="entry name" value="Dockerin_1_rpt"/>
</dbReference>
<dbReference type="PROSITE" id="PS51766">
    <property type="entry name" value="DOCKERIN"/>
    <property type="match status" value="1"/>
</dbReference>
<dbReference type="Proteomes" id="UP000291831">
    <property type="component" value="Unassembled WGS sequence"/>
</dbReference>
<name>A0A8B3S1G2_9EURY</name>